<proteinExistence type="predicted"/>
<sequence length="86" mass="8654">MTISIRKVAVGVALGAAATMSLAPIASAAPSEVPLTASHDAATIVVPDLPVPLLPVPLLPVPLVPIFPLPDVPKAVCITFVCVPVD</sequence>
<accession>A0A3G8JSE9</accession>
<protein>
    <recommendedName>
        <fullName evidence="4">IgA FC receptor</fullName>
    </recommendedName>
</protein>
<dbReference type="EMBL" id="CP033972">
    <property type="protein sequence ID" value="AZG48064.1"/>
    <property type="molecule type" value="Genomic_DNA"/>
</dbReference>
<keyword evidence="3" id="KW-1185">Reference proteome</keyword>
<organism evidence="2 3">
    <name type="scientific">Gordonia insulae</name>
    <dbReference type="NCBI Taxonomy" id="2420509"/>
    <lineage>
        <taxon>Bacteria</taxon>
        <taxon>Bacillati</taxon>
        <taxon>Actinomycetota</taxon>
        <taxon>Actinomycetes</taxon>
        <taxon>Mycobacteriales</taxon>
        <taxon>Gordoniaceae</taxon>
        <taxon>Gordonia</taxon>
    </lineage>
</organism>
<evidence type="ECO:0008006" key="4">
    <source>
        <dbReference type="Google" id="ProtNLM"/>
    </source>
</evidence>
<dbReference type="RefSeq" id="WP_124710333.1">
    <property type="nucleotide sequence ID" value="NZ_CP033972.1"/>
</dbReference>
<feature type="chain" id="PRO_5018320855" description="IgA FC receptor" evidence="1">
    <location>
        <begin position="29"/>
        <end position="86"/>
    </location>
</feature>
<reference evidence="2 3" key="1">
    <citation type="submission" date="2018-11" db="EMBL/GenBank/DDBJ databases">
        <title>Gordonia insulae sp. nov., isolated from an island soil.</title>
        <authorList>
            <person name="Kim Y.S."/>
            <person name="Kim S.B."/>
        </authorList>
    </citation>
    <scope>NUCLEOTIDE SEQUENCE [LARGE SCALE GENOMIC DNA]</scope>
    <source>
        <strain evidence="2 3">MMS17-SY073</strain>
    </source>
</reference>
<dbReference type="AlphaFoldDB" id="A0A3G8JSE9"/>
<dbReference type="Proteomes" id="UP000271469">
    <property type="component" value="Chromosome"/>
</dbReference>
<evidence type="ECO:0000256" key="1">
    <source>
        <dbReference type="SAM" id="SignalP"/>
    </source>
</evidence>
<feature type="signal peptide" evidence="1">
    <location>
        <begin position="1"/>
        <end position="28"/>
    </location>
</feature>
<name>A0A3G8JSE9_9ACTN</name>
<dbReference type="KEGG" id="gom:D7316_04677"/>
<evidence type="ECO:0000313" key="3">
    <source>
        <dbReference type="Proteomes" id="UP000271469"/>
    </source>
</evidence>
<gene>
    <name evidence="2" type="ORF">D7316_04677</name>
</gene>
<keyword evidence="1" id="KW-0732">Signal</keyword>
<evidence type="ECO:0000313" key="2">
    <source>
        <dbReference type="EMBL" id="AZG48064.1"/>
    </source>
</evidence>